<dbReference type="Proteomes" id="UP000785679">
    <property type="component" value="Unassembled WGS sequence"/>
</dbReference>
<dbReference type="EMBL" id="RRYP01000574">
    <property type="protein sequence ID" value="TNV87207.1"/>
    <property type="molecule type" value="Genomic_DNA"/>
</dbReference>
<accession>A0A8J8P500</accession>
<protein>
    <submittedName>
        <fullName evidence="1">Uncharacterized protein</fullName>
    </submittedName>
</protein>
<proteinExistence type="predicted"/>
<gene>
    <name evidence="1" type="ORF">FGO68_gene4765</name>
</gene>
<reference evidence="1" key="1">
    <citation type="submission" date="2019-06" db="EMBL/GenBank/DDBJ databases">
        <authorList>
            <person name="Zheng W."/>
        </authorList>
    </citation>
    <scope>NUCLEOTIDE SEQUENCE</scope>
    <source>
        <strain evidence="1">QDHG01</strain>
    </source>
</reference>
<evidence type="ECO:0000313" key="1">
    <source>
        <dbReference type="EMBL" id="TNV87207.1"/>
    </source>
</evidence>
<comment type="caution">
    <text evidence="1">The sequence shown here is derived from an EMBL/GenBank/DDBJ whole genome shotgun (WGS) entry which is preliminary data.</text>
</comment>
<evidence type="ECO:0000313" key="2">
    <source>
        <dbReference type="Proteomes" id="UP000785679"/>
    </source>
</evidence>
<sequence>MIMTYARSKASCMKYPLIIGTDSGDNWISQFDLSSDKDMLAVVGYTNDSSLVVGQTPNQGFLIMYENLASLDGAANIKWAKAYDDQGQRWSFISVAFSEDSSQVVAHSIDYLGGGAYHAGDAVFVFSSTDGSIITVQGYDDSQAASSPITRGFAITNGPSNDLYMLVKWCPFDQLCPFVLLRTPVMITSTYWSPMPWAIRSNFNSIALGLRLMNVEPGVKLILILAYEKDVYITIKMFDTADSPSPAPLDSVVYSHNEPPTSYALHTESTTIIFANFFVNQGLKICRIMWNQATKRFATNKGWFVSGLSASIQVRAIFYDNADSNKIELLIQDQYTLYYCVANLAAGQFTLDKQLPRNINYATLGLFISSNNYLVGLNIESILDGSIDDLTTHTTYNWKTGVIFSNQKSNTCIQVKSDNIVSTLALTNANGINTAAHMTASISKYAYFYTNRWGFKDLQVSNLLKYPNCANYIGAMSVNRSCSKEFVANLGQETLLTVDAFLTCGVPDSFSYSYTCLANCGVISPANLFVSPAEPVFTVVATLPKNVYAIRLTGTTSVTLTFDFNLVFNSPPHYSTESHFLYGVPIGGTTQLNMNPVYDDEGDTFTVVLALDTITVPIATPSKICVGHDEAVAQNLLYYDAAINKFKDNANTLPQDFKWSCIFLYRIVLTDQRGAISTLNTIQLEIAEINMPPVWVGGSPSATVTLRVGEILDYPLPAFKDPNEADTLSSFITSVLPTCITQTSQFEFQIHPSSGSDIGQYLLTGEIRDNRAPPLALAFSITIDIVNGPPEFLTYLINPAQNASLFGQYILPEIFDRESPFTDPITIVAKEYGKETLPEFMFLTFDPPILQLMGVETDVGTYALEITLSDSLYAETAYNFSVTVFPVPPASAYMRVLLQQLLNLGPPVFIQDLPIQQVINKGTIFNFNLPPIYDPDNDMYDCYVELGSAKPFATLNGQSIKFKPLAQHVAITPYLIQITLRDFNVNIQKKTMYTLRVIVNGTKNSEAQNNYFIIDDNDDQDGKNSNGASNQKKIKTKIRLVEVTQNHRAKIKLTAKNQEKIMAKLNNDSFTINVTTRDKAQIHLLLCSSQISQSHLHYQSCKITI</sequence>
<organism evidence="1 2">
    <name type="scientific">Halteria grandinella</name>
    <dbReference type="NCBI Taxonomy" id="5974"/>
    <lineage>
        <taxon>Eukaryota</taxon>
        <taxon>Sar</taxon>
        <taxon>Alveolata</taxon>
        <taxon>Ciliophora</taxon>
        <taxon>Intramacronucleata</taxon>
        <taxon>Spirotrichea</taxon>
        <taxon>Stichotrichia</taxon>
        <taxon>Sporadotrichida</taxon>
        <taxon>Halteriidae</taxon>
        <taxon>Halteria</taxon>
    </lineage>
</organism>
<keyword evidence="2" id="KW-1185">Reference proteome</keyword>
<dbReference type="AlphaFoldDB" id="A0A8J8P500"/>
<name>A0A8J8P500_HALGN</name>